<dbReference type="AlphaFoldDB" id="A0A177N5M5"/>
<protein>
    <recommendedName>
        <fullName evidence="3">MarR family transcriptional regulator</fullName>
    </recommendedName>
</protein>
<organism evidence="1 2">
    <name type="scientific">Methylomonas koyamae</name>
    <dbReference type="NCBI Taxonomy" id="702114"/>
    <lineage>
        <taxon>Bacteria</taxon>
        <taxon>Pseudomonadati</taxon>
        <taxon>Pseudomonadota</taxon>
        <taxon>Gammaproteobacteria</taxon>
        <taxon>Methylococcales</taxon>
        <taxon>Methylococcaceae</taxon>
        <taxon>Methylomonas</taxon>
    </lineage>
</organism>
<proteinExistence type="predicted"/>
<gene>
    <name evidence="1" type="ORF">A1507_17695</name>
</gene>
<dbReference type="RefSeq" id="WP_064041578.1">
    <property type="nucleotide sequence ID" value="NZ_LUUJ01000102.1"/>
</dbReference>
<reference evidence="1 2" key="1">
    <citation type="submission" date="2016-03" db="EMBL/GenBank/DDBJ databases">
        <authorList>
            <person name="Ploux O."/>
        </authorList>
    </citation>
    <scope>NUCLEOTIDE SEQUENCE [LARGE SCALE GENOMIC DNA]</scope>
    <source>
        <strain evidence="1 2">R-45378</strain>
    </source>
</reference>
<evidence type="ECO:0000313" key="1">
    <source>
        <dbReference type="EMBL" id="OAI13202.1"/>
    </source>
</evidence>
<dbReference type="OrthoDB" id="5574326at2"/>
<dbReference type="EMBL" id="LUUJ01000102">
    <property type="protein sequence ID" value="OAI13202.1"/>
    <property type="molecule type" value="Genomic_DNA"/>
</dbReference>
<name>A0A177N5M5_9GAMM</name>
<dbReference type="Proteomes" id="UP000077857">
    <property type="component" value="Unassembled WGS sequence"/>
</dbReference>
<evidence type="ECO:0008006" key="3">
    <source>
        <dbReference type="Google" id="ProtNLM"/>
    </source>
</evidence>
<evidence type="ECO:0000313" key="2">
    <source>
        <dbReference type="Proteomes" id="UP000077857"/>
    </source>
</evidence>
<comment type="caution">
    <text evidence="1">The sequence shown here is derived from an EMBL/GenBank/DDBJ whole genome shotgun (WGS) entry which is preliminary data.</text>
</comment>
<sequence length="93" mass="10572">MIDLFFFETEAEAIAAAHALEKLGGRAKKILSECIQHQIITRKSVSETARTLESEGFIFIKEFDGLFDKSFEIRPSLFGEEAMDIDLLIHNHD</sequence>
<accession>A0A177N5M5</accession>